<accession>A0A3B0Y0S5</accession>
<dbReference type="AlphaFoldDB" id="A0A3B0Y0S5"/>
<sequence length="23" mass="2790">MNTWVPNEEAVIRFKQRINYPAI</sequence>
<proteinExistence type="predicted"/>
<feature type="non-terminal residue" evidence="1">
    <location>
        <position position="23"/>
    </location>
</feature>
<gene>
    <name evidence="1" type="ORF">MNBD_GAMMA10-1412</name>
</gene>
<name>A0A3B0Y0S5_9ZZZZ</name>
<protein>
    <submittedName>
        <fullName evidence="1">Uncharacterized protein</fullName>
    </submittedName>
</protein>
<evidence type="ECO:0000313" key="1">
    <source>
        <dbReference type="EMBL" id="VAW70023.1"/>
    </source>
</evidence>
<reference evidence="1" key="1">
    <citation type="submission" date="2018-06" db="EMBL/GenBank/DDBJ databases">
        <authorList>
            <person name="Zhirakovskaya E."/>
        </authorList>
    </citation>
    <scope>NUCLEOTIDE SEQUENCE</scope>
</reference>
<organism evidence="1">
    <name type="scientific">hydrothermal vent metagenome</name>
    <dbReference type="NCBI Taxonomy" id="652676"/>
    <lineage>
        <taxon>unclassified sequences</taxon>
        <taxon>metagenomes</taxon>
        <taxon>ecological metagenomes</taxon>
    </lineage>
</organism>
<dbReference type="EMBL" id="UOFJ01000484">
    <property type="protein sequence ID" value="VAW70023.1"/>
    <property type="molecule type" value="Genomic_DNA"/>
</dbReference>